<name>A0A058Z6Y7_FONAL</name>
<dbReference type="Gene3D" id="1.25.10.10">
    <property type="entry name" value="Leucine-rich Repeat Variant"/>
    <property type="match status" value="1"/>
</dbReference>
<dbReference type="OrthoDB" id="361362at2759"/>
<dbReference type="PANTHER" id="PTHR16056:SF2">
    <property type="entry name" value="TESTIS-EXPRESSED PROTEIN 10"/>
    <property type="match status" value="1"/>
</dbReference>
<evidence type="ECO:0000256" key="4">
    <source>
        <dbReference type="SAM" id="MobiDB-lite"/>
    </source>
</evidence>
<feature type="compositionally biased region" description="Basic residues" evidence="4">
    <location>
        <begin position="18"/>
        <end position="27"/>
    </location>
</feature>
<evidence type="ECO:0000313" key="6">
    <source>
        <dbReference type="EMBL" id="KCV69698.1"/>
    </source>
</evidence>
<evidence type="ECO:0000256" key="1">
    <source>
        <dbReference type="ARBA" id="ARBA00004123"/>
    </source>
</evidence>
<comment type="similarity">
    <text evidence="2">Belongs to the IPI1/TEX10 family.</text>
</comment>
<keyword evidence="7" id="KW-1185">Reference proteome</keyword>
<evidence type="ECO:0000259" key="5">
    <source>
        <dbReference type="Pfam" id="PF12333"/>
    </source>
</evidence>
<dbReference type="AlphaFoldDB" id="A0A058Z6Y7"/>
<dbReference type="eggNOG" id="KOG2149">
    <property type="taxonomic scope" value="Eukaryota"/>
</dbReference>
<evidence type="ECO:0000256" key="2">
    <source>
        <dbReference type="ARBA" id="ARBA00006427"/>
    </source>
</evidence>
<evidence type="ECO:0000256" key="3">
    <source>
        <dbReference type="ARBA" id="ARBA00023242"/>
    </source>
</evidence>
<proteinExistence type="inferred from homology"/>
<evidence type="ECO:0000313" key="7">
    <source>
        <dbReference type="Proteomes" id="UP000030693"/>
    </source>
</evidence>
<dbReference type="InterPro" id="IPR011989">
    <property type="entry name" value="ARM-like"/>
</dbReference>
<organism evidence="6">
    <name type="scientific">Fonticula alba</name>
    <name type="common">Slime mold</name>
    <dbReference type="NCBI Taxonomy" id="691883"/>
    <lineage>
        <taxon>Eukaryota</taxon>
        <taxon>Rotosphaerida</taxon>
        <taxon>Fonticulaceae</taxon>
        <taxon>Fonticula</taxon>
    </lineage>
</organism>
<dbReference type="STRING" id="691883.A0A058Z6Y7"/>
<reference evidence="6" key="1">
    <citation type="submission" date="2013-04" db="EMBL/GenBank/DDBJ databases">
        <title>The Genome Sequence of Fonticula alba ATCC 38817.</title>
        <authorList>
            <consortium name="The Broad Institute Genomics Platform"/>
            <person name="Russ C."/>
            <person name="Cuomo C."/>
            <person name="Burger G."/>
            <person name="Gray M.W."/>
            <person name="Holland P.W.H."/>
            <person name="King N."/>
            <person name="Lang F.B.F."/>
            <person name="Roger A.J."/>
            <person name="Ruiz-Trillo I."/>
            <person name="Brown M."/>
            <person name="Walker B."/>
            <person name="Young S."/>
            <person name="Zeng Q."/>
            <person name="Gargeya S."/>
            <person name="Fitzgerald M."/>
            <person name="Haas B."/>
            <person name="Abouelleil A."/>
            <person name="Allen A.W."/>
            <person name="Alvarado L."/>
            <person name="Arachchi H.M."/>
            <person name="Berlin A.M."/>
            <person name="Chapman S.B."/>
            <person name="Gainer-Dewar J."/>
            <person name="Goldberg J."/>
            <person name="Griggs A."/>
            <person name="Gujja S."/>
            <person name="Hansen M."/>
            <person name="Howarth C."/>
            <person name="Imamovic A."/>
            <person name="Ireland A."/>
            <person name="Larimer J."/>
            <person name="McCowan C."/>
            <person name="Murphy C."/>
            <person name="Pearson M."/>
            <person name="Poon T.W."/>
            <person name="Priest M."/>
            <person name="Roberts A."/>
            <person name="Saif S."/>
            <person name="Shea T."/>
            <person name="Sisk P."/>
            <person name="Sykes S."/>
            <person name="Wortman J."/>
            <person name="Nusbaum C."/>
            <person name="Birren B."/>
        </authorList>
    </citation>
    <scope>NUCLEOTIDE SEQUENCE [LARGE SCALE GENOMIC DNA]</scope>
    <source>
        <strain evidence="6">ATCC 38817</strain>
    </source>
</reference>
<dbReference type="Pfam" id="PF12333">
    <property type="entry name" value="Ipi1_N"/>
    <property type="match status" value="1"/>
</dbReference>
<comment type="subcellular location">
    <subcellularLocation>
        <location evidence="1">Nucleus</location>
    </subcellularLocation>
</comment>
<feature type="domain" description="Pre-rRNA-processing protein Ipi1 N-terminal" evidence="5">
    <location>
        <begin position="139"/>
        <end position="204"/>
    </location>
</feature>
<protein>
    <recommendedName>
        <fullName evidence="5">Pre-rRNA-processing protein Ipi1 N-terminal domain-containing protein</fullName>
    </recommendedName>
</protein>
<feature type="compositionally biased region" description="Basic and acidic residues" evidence="4">
    <location>
        <begin position="1"/>
        <end position="17"/>
    </location>
</feature>
<gene>
    <name evidence="6" type="ORF">H696_04105</name>
</gene>
<sequence>MAKSQRAKDLKKKDFQKAKLRVGKKKAAPNNATDVNFKSKALVLSTQGIGQVKGDVVTEKNLTLTDLLQQLKHYSHLVRKEALVGILDLQQMYPDRVQAHLGPLLDSLFPLVLDESRGVRRNLVALLDVLFAAISAHSMSPFFERMHAFLSASLTHVNDYIRLDALLLLDVWLNRYPQAASERFDEIFPLLISMLSSDVVSRNAPTKAMAPARGSVLLTGPNRQLGQANARDAVMTTVLGLLRVAFDATGPANPQASRGVLPWHDG</sequence>
<feature type="region of interest" description="Disordered" evidence="4">
    <location>
        <begin position="1"/>
        <end position="27"/>
    </location>
</feature>
<dbReference type="EMBL" id="KB932206">
    <property type="protein sequence ID" value="KCV69698.1"/>
    <property type="molecule type" value="Genomic_DNA"/>
</dbReference>
<dbReference type="InterPro" id="IPR016024">
    <property type="entry name" value="ARM-type_fold"/>
</dbReference>
<dbReference type="RefSeq" id="XP_009496263.1">
    <property type="nucleotide sequence ID" value="XM_009497988.1"/>
</dbReference>
<accession>A0A058Z6Y7</accession>
<dbReference type="OMA" id="MKICERV"/>
<dbReference type="SUPFAM" id="SSF48371">
    <property type="entry name" value="ARM repeat"/>
    <property type="match status" value="1"/>
</dbReference>
<keyword evidence="3" id="KW-0539">Nucleus</keyword>
<dbReference type="GO" id="GO:0005634">
    <property type="term" value="C:nucleus"/>
    <property type="evidence" value="ECO:0007669"/>
    <property type="project" value="UniProtKB-SubCell"/>
</dbReference>
<dbReference type="GeneID" id="20528830"/>
<dbReference type="InterPro" id="IPR024679">
    <property type="entry name" value="Ipi1_N"/>
</dbReference>
<dbReference type="PANTHER" id="PTHR16056">
    <property type="entry name" value="REGULATOR OF MICROTUBULE DYNAMICS PROTEIN"/>
    <property type="match status" value="1"/>
</dbReference>
<dbReference type="Proteomes" id="UP000030693">
    <property type="component" value="Unassembled WGS sequence"/>
</dbReference>